<evidence type="ECO:0000256" key="5">
    <source>
        <dbReference type="ARBA" id="ARBA00022989"/>
    </source>
</evidence>
<dbReference type="InterPro" id="IPR020846">
    <property type="entry name" value="MFS_dom"/>
</dbReference>
<feature type="compositionally biased region" description="Basic and acidic residues" evidence="7">
    <location>
        <begin position="28"/>
        <end position="37"/>
    </location>
</feature>
<evidence type="ECO:0000256" key="3">
    <source>
        <dbReference type="ARBA" id="ARBA00022448"/>
    </source>
</evidence>
<evidence type="ECO:0000256" key="1">
    <source>
        <dbReference type="ARBA" id="ARBA00004141"/>
    </source>
</evidence>
<keyword evidence="5 8" id="KW-1133">Transmembrane helix</keyword>
<name>A0AA43QG81_9LECA</name>
<evidence type="ECO:0000313" key="10">
    <source>
        <dbReference type="EMBL" id="MDI1485049.1"/>
    </source>
</evidence>
<feature type="transmembrane region" description="Helical" evidence="8">
    <location>
        <begin position="405"/>
        <end position="428"/>
    </location>
</feature>
<feature type="compositionally biased region" description="Polar residues" evidence="7">
    <location>
        <begin position="17"/>
        <end position="26"/>
    </location>
</feature>
<dbReference type="EMBL" id="JAPUFD010000001">
    <property type="protein sequence ID" value="MDI1485049.1"/>
    <property type="molecule type" value="Genomic_DNA"/>
</dbReference>
<accession>A0AA43QG81</accession>
<dbReference type="Pfam" id="PF07690">
    <property type="entry name" value="MFS_1"/>
    <property type="match status" value="1"/>
</dbReference>
<dbReference type="GO" id="GO:0022857">
    <property type="term" value="F:transmembrane transporter activity"/>
    <property type="evidence" value="ECO:0007669"/>
    <property type="project" value="InterPro"/>
</dbReference>
<dbReference type="Gene3D" id="1.20.1250.20">
    <property type="entry name" value="MFS general substrate transporter like domains"/>
    <property type="match status" value="2"/>
</dbReference>
<dbReference type="PANTHER" id="PTHR11360:SF224">
    <property type="entry name" value="MAJOR FACILITATOR SUPERFAMILY (MFS) PROFILE DOMAIN-CONTAINING PROTEIN-RELATED"/>
    <property type="match status" value="1"/>
</dbReference>
<dbReference type="SUPFAM" id="SSF103473">
    <property type="entry name" value="MFS general substrate transporter"/>
    <property type="match status" value="1"/>
</dbReference>
<feature type="transmembrane region" description="Helical" evidence="8">
    <location>
        <begin position="434"/>
        <end position="455"/>
    </location>
</feature>
<comment type="caution">
    <text evidence="10">The sequence shown here is derived from an EMBL/GenBank/DDBJ whole genome shotgun (WGS) entry which is preliminary data.</text>
</comment>
<evidence type="ECO:0000256" key="7">
    <source>
        <dbReference type="SAM" id="MobiDB-lite"/>
    </source>
</evidence>
<evidence type="ECO:0000256" key="8">
    <source>
        <dbReference type="SAM" id="Phobius"/>
    </source>
</evidence>
<comment type="similarity">
    <text evidence="2">Belongs to the major facilitator superfamily. Monocarboxylate porter (TC 2.A.1.13) family.</text>
</comment>
<feature type="transmembrane region" description="Helical" evidence="8">
    <location>
        <begin position="276"/>
        <end position="303"/>
    </location>
</feature>
<evidence type="ECO:0000256" key="2">
    <source>
        <dbReference type="ARBA" id="ARBA00006727"/>
    </source>
</evidence>
<proteinExistence type="inferred from homology"/>
<reference evidence="10" key="1">
    <citation type="journal article" date="2023" name="Genome Biol. Evol.">
        <title>First Whole Genome Sequence and Flow Cytometry Genome Size Data for the Lichen-Forming Fungus Ramalina farinacea (Ascomycota).</title>
        <authorList>
            <person name="Llewellyn T."/>
            <person name="Mian S."/>
            <person name="Hill R."/>
            <person name="Leitch I.J."/>
            <person name="Gaya E."/>
        </authorList>
    </citation>
    <scope>NUCLEOTIDE SEQUENCE</scope>
    <source>
        <strain evidence="10">LIQ254RAFAR</strain>
    </source>
</reference>
<keyword evidence="3" id="KW-0813">Transport</keyword>
<feature type="transmembrane region" description="Helical" evidence="8">
    <location>
        <begin position="203"/>
        <end position="223"/>
    </location>
</feature>
<evidence type="ECO:0000256" key="6">
    <source>
        <dbReference type="ARBA" id="ARBA00023136"/>
    </source>
</evidence>
<dbReference type="PROSITE" id="PS50850">
    <property type="entry name" value="MFS"/>
    <property type="match status" value="1"/>
</dbReference>
<feature type="compositionally biased region" description="Basic and acidic residues" evidence="7">
    <location>
        <begin position="49"/>
        <end position="58"/>
    </location>
</feature>
<organism evidence="10 11">
    <name type="scientific">Ramalina farinacea</name>
    <dbReference type="NCBI Taxonomy" id="258253"/>
    <lineage>
        <taxon>Eukaryota</taxon>
        <taxon>Fungi</taxon>
        <taxon>Dikarya</taxon>
        <taxon>Ascomycota</taxon>
        <taxon>Pezizomycotina</taxon>
        <taxon>Lecanoromycetes</taxon>
        <taxon>OSLEUM clade</taxon>
        <taxon>Lecanoromycetidae</taxon>
        <taxon>Lecanorales</taxon>
        <taxon>Lecanorineae</taxon>
        <taxon>Ramalinaceae</taxon>
        <taxon>Ramalina</taxon>
    </lineage>
</organism>
<dbReference type="CDD" id="cd17352">
    <property type="entry name" value="MFS_MCT_SLC16"/>
    <property type="match status" value="1"/>
</dbReference>
<dbReference type="AlphaFoldDB" id="A0AA43QG81"/>
<sequence>MAGSSIPSASLADEKLSSSTDSSPTRATDVDKTEAHVLPDTADESPDSDLEKAEEKTPEAPTGFDPASFPDGGWEACLVVSGAFACLFCSFGWINAIGVFQTEWERNQLREYSPSTISWIPALEVFFMFAGGPVAGKLYDNYGPRWILLVGSFLHVFGLMMASISSKYYQYLLSQGMCSPLGASLVFYPAMSSVSTWFFKNRALAFGVMASGSSLGGVIFPIMVQRIVDDSGLGWALRASAFLILGMLIYANLTVKSRLPPRPTPWRISDFLKPYSELPFLLVVLASFFFFFGMFLPFTFIILSAEYNGMGFTLAGYLLSILNAVSIFGRTLPGFIADRVGRFNVMIVTSFLSTILVLALWIPAKGNVPYILFAAFYGFSSGAFVSLAPALVAQISDIRQIGVRTGSMFMVISIAALVGSPIGGQLIIEDNGNYLHLQIFCGVMMAAGSCVFIAARMSLAGLKWKKV</sequence>
<dbReference type="GO" id="GO:0016020">
    <property type="term" value="C:membrane"/>
    <property type="evidence" value="ECO:0007669"/>
    <property type="project" value="UniProtKB-SubCell"/>
</dbReference>
<keyword evidence="4 8" id="KW-0812">Transmembrane</keyword>
<gene>
    <name evidence="10" type="ORF">OHK93_000183</name>
</gene>
<dbReference type="InterPro" id="IPR011701">
    <property type="entry name" value="MFS"/>
</dbReference>
<feature type="transmembrane region" description="Helical" evidence="8">
    <location>
        <begin position="76"/>
        <end position="97"/>
    </location>
</feature>
<feature type="transmembrane region" description="Helical" evidence="8">
    <location>
        <begin position="370"/>
        <end position="393"/>
    </location>
</feature>
<evidence type="ECO:0000259" key="9">
    <source>
        <dbReference type="PROSITE" id="PS50850"/>
    </source>
</evidence>
<dbReference type="InterPro" id="IPR036259">
    <property type="entry name" value="MFS_trans_sf"/>
</dbReference>
<dbReference type="InterPro" id="IPR050327">
    <property type="entry name" value="Proton-linked_MCT"/>
</dbReference>
<comment type="subcellular location">
    <subcellularLocation>
        <location evidence="1">Membrane</location>
        <topology evidence="1">Multi-pass membrane protein</topology>
    </subcellularLocation>
</comment>
<keyword evidence="11" id="KW-1185">Reference proteome</keyword>
<evidence type="ECO:0000256" key="4">
    <source>
        <dbReference type="ARBA" id="ARBA00022692"/>
    </source>
</evidence>
<dbReference type="PANTHER" id="PTHR11360">
    <property type="entry name" value="MONOCARBOXYLATE TRANSPORTER"/>
    <property type="match status" value="1"/>
</dbReference>
<feature type="transmembrane region" description="Helical" evidence="8">
    <location>
        <begin position="235"/>
        <end position="255"/>
    </location>
</feature>
<dbReference type="Proteomes" id="UP001161017">
    <property type="component" value="Unassembled WGS sequence"/>
</dbReference>
<feature type="transmembrane region" description="Helical" evidence="8">
    <location>
        <begin position="343"/>
        <end position="364"/>
    </location>
</feature>
<feature type="transmembrane region" description="Helical" evidence="8">
    <location>
        <begin position="171"/>
        <end position="191"/>
    </location>
</feature>
<keyword evidence="6 8" id="KW-0472">Membrane</keyword>
<protein>
    <recommendedName>
        <fullName evidence="9">Major facilitator superfamily (MFS) profile domain-containing protein</fullName>
    </recommendedName>
</protein>
<evidence type="ECO:0000313" key="11">
    <source>
        <dbReference type="Proteomes" id="UP001161017"/>
    </source>
</evidence>
<feature type="transmembrane region" description="Helical" evidence="8">
    <location>
        <begin position="309"/>
        <end position="331"/>
    </location>
</feature>
<feature type="region of interest" description="Disordered" evidence="7">
    <location>
        <begin position="1"/>
        <end position="66"/>
    </location>
</feature>
<feature type="domain" description="Major facilitator superfamily (MFS) profile" evidence="9">
    <location>
        <begin position="279"/>
        <end position="467"/>
    </location>
</feature>
<feature type="transmembrane region" description="Helical" evidence="8">
    <location>
        <begin position="146"/>
        <end position="165"/>
    </location>
</feature>